<dbReference type="EMBL" id="LBTJ01000032">
    <property type="protein sequence ID" value="KKQ37529.1"/>
    <property type="molecule type" value="Genomic_DNA"/>
</dbReference>
<evidence type="ECO:0000313" key="2">
    <source>
        <dbReference type="Proteomes" id="UP000034471"/>
    </source>
</evidence>
<proteinExistence type="predicted"/>
<comment type="caution">
    <text evidence="1">The sequence shown here is derived from an EMBL/GenBank/DDBJ whole genome shotgun (WGS) entry which is preliminary data.</text>
</comment>
<accession>A0A0G0JLA7</accession>
<protein>
    <submittedName>
        <fullName evidence="1">Uncharacterized protein</fullName>
    </submittedName>
</protein>
<reference evidence="1 2" key="1">
    <citation type="journal article" date="2015" name="Nature">
        <title>rRNA introns, odd ribosomes, and small enigmatic genomes across a large radiation of phyla.</title>
        <authorList>
            <person name="Brown C.T."/>
            <person name="Hug L.A."/>
            <person name="Thomas B.C."/>
            <person name="Sharon I."/>
            <person name="Castelle C.J."/>
            <person name="Singh A."/>
            <person name="Wilkins M.J."/>
            <person name="Williams K.H."/>
            <person name="Banfield J.F."/>
        </authorList>
    </citation>
    <scope>NUCLEOTIDE SEQUENCE [LARGE SCALE GENOMIC DNA]</scope>
</reference>
<name>A0A0G0JLA7_9BACT</name>
<dbReference type="STRING" id="1618481.US54_C0032G0007"/>
<sequence length="157" mass="17574">MTVIHIQGDNNSYVLNMGDVVIYGGIHGSSMRFTHGDFIRYGTENDGILEILLSEPWSTMAGNRQIKVGHAADINRPEGRYLGHYAYFGDATGLTSLFASSARRHNGQNEMLLPDGQKLTVVHEYGPGTIEVEATIQDVVIFEVQNRPSLPDRWRRR</sequence>
<dbReference type="AlphaFoldDB" id="A0A0G0JLA7"/>
<gene>
    <name evidence="1" type="ORF">US54_C0032G0007</name>
</gene>
<organism evidence="1 2">
    <name type="scientific">Candidatus Roizmanbacteria bacterium GW2011_GWA2_37_7</name>
    <dbReference type="NCBI Taxonomy" id="1618481"/>
    <lineage>
        <taxon>Bacteria</taxon>
        <taxon>Candidatus Roizmaniibacteriota</taxon>
    </lineage>
</organism>
<dbReference type="Proteomes" id="UP000034471">
    <property type="component" value="Unassembled WGS sequence"/>
</dbReference>
<evidence type="ECO:0000313" key="1">
    <source>
        <dbReference type="EMBL" id="KKQ37529.1"/>
    </source>
</evidence>